<evidence type="ECO:0000313" key="1">
    <source>
        <dbReference type="EMBL" id="TDO50027.1"/>
    </source>
</evidence>
<dbReference type="OrthoDB" id="5143202at2"/>
<dbReference type="EMBL" id="SNWQ01000005">
    <property type="protein sequence ID" value="TDO50027.1"/>
    <property type="molecule type" value="Genomic_DNA"/>
</dbReference>
<organism evidence="1 2">
    <name type="scientific">Kribbella caucasensis</name>
    <dbReference type="NCBI Taxonomy" id="2512215"/>
    <lineage>
        <taxon>Bacteria</taxon>
        <taxon>Bacillati</taxon>
        <taxon>Actinomycetota</taxon>
        <taxon>Actinomycetes</taxon>
        <taxon>Propionibacteriales</taxon>
        <taxon>Kribbellaceae</taxon>
        <taxon>Kribbella</taxon>
    </lineage>
</organism>
<dbReference type="AlphaFoldDB" id="A0A4R6KHQ2"/>
<evidence type="ECO:0000313" key="2">
    <source>
        <dbReference type="Proteomes" id="UP000295388"/>
    </source>
</evidence>
<gene>
    <name evidence="1" type="ORF">EV643_105257</name>
</gene>
<name>A0A4R6KHQ2_9ACTN</name>
<keyword evidence="2" id="KW-1185">Reference proteome</keyword>
<dbReference type="Proteomes" id="UP000295388">
    <property type="component" value="Unassembled WGS sequence"/>
</dbReference>
<reference evidence="1 2" key="1">
    <citation type="submission" date="2019-03" db="EMBL/GenBank/DDBJ databases">
        <title>Genomic Encyclopedia of Type Strains, Phase III (KMG-III): the genomes of soil and plant-associated and newly described type strains.</title>
        <authorList>
            <person name="Whitman W."/>
        </authorList>
    </citation>
    <scope>NUCLEOTIDE SEQUENCE [LARGE SCALE GENOMIC DNA]</scope>
    <source>
        <strain evidence="1 2">VKM Ac-2527</strain>
    </source>
</reference>
<proteinExistence type="predicted"/>
<sequence length="346" mass="39367">MDRLDEDISALLEVARRRPRRRSELLRLGVLDNDLRRLVRRGHLQLVRKHYLDGAADPELARIICAQAAYPGSAISHFTAARLADLRTWTDRRRRGAPFVDAVWLTRPPTANRNQRREDVVLRRAGLSTGDLTRQYGFLVTSLARTVVDLARELPLAEALVTIDHALRIDVTKTELQAVLDRQYRWPGAAKARTAISLGDPRAESALESIARAAFAAAGLPPPVLQASFWDGSRWMPERVDLWWPGFRTVGEADGLAKFDADTFEERRRLWRRSHQRDQRLSDLNVELIHFGWEDVVGDATALVERFRSAFQRGKRRTGDEPLWRAPDPTDPDLWLTSHTWPAASA</sequence>
<protein>
    <recommendedName>
        <fullName evidence="3">Transcriptional regulator, AbiEi antitoxin, Type IV TA system</fullName>
    </recommendedName>
</protein>
<evidence type="ECO:0008006" key="3">
    <source>
        <dbReference type="Google" id="ProtNLM"/>
    </source>
</evidence>
<dbReference type="RefSeq" id="WP_133800292.1">
    <property type="nucleotide sequence ID" value="NZ_SNWQ01000005.1"/>
</dbReference>
<accession>A0A4R6KHQ2</accession>
<comment type="caution">
    <text evidence="1">The sequence shown here is derived from an EMBL/GenBank/DDBJ whole genome shotgun (WGS) entry which is preliminary data.</text>
</comment>